<reference evidence="2 3" key="1">
    <citation type="submission" date="2017-11" db="EMBL/GenBank/DDBJ databases">
        <title>Draft genome sequence of Enterococcus plantarum TRW2 strain isolated from lettuce.</title>
        <authorList>
            <person name="Kim E.B."/>
            <person name="Marco M.L."/>
            <person name="Williams T.R."/>
            <person name="You I.H."/>
        </authorList>
    </citation>
    <scope>NUCLEOTIDE SEQUENCE [LARGE SCALE GENOMIC DNA]</scope>
    <source>
        <strain evidence="2 3">TRW2</strain>
    </source>
</reference>
<keyword evidence="3" id="KW-1185">Reference proteome</keyword>
<dbReference type="Proteomes" id="UP000249828">
    <property type="component" value="Unassembled WGS sequence"/>
</dbReference>
<evidence type="ECO:0000313" key="3">
    <source>
        <dbReference type="Proteomes" id="UP000249828"/>
    </source>
</evidence>
<name>A0A2W3Z6T7_9ENTE</name>
<dbReference type="AlphaFoldDB" id="A0A2W3Z6T7"/>
<dbReference type="EMBL" id="PIEU01000088">
    <property type="protein sequence ID" value="PZL72127.1"/>
    <property type="molecule type" value="Genomic_DNA"/>
</dbReference>
<accession>A0A2W3Z6T7</accession>
<proteinExistence type="predicted"/>
<keyword evidence="1" id="KW-0472">Membrane</keyword>
<evidence type="ECO:0000256" key="1">
    <source>
        <dbReference type="SAM" id="Phobius"/>
    </source>
</evidence>
<organism evidence="2 3">
    <name type="scientific">Enterococcus plantarum</name>
    <dbReference type="NCBI Taxonomy" id="1077675"/>
    <lineage>
        <taxon>Bacteria</taxon>
        <taxon>Bacillati</taxon>
        <taxon>Bacillota</taxon>
        <taxon>Bacilli</taxon>
        <taxon>Lactobacillales</taxon>
        <taxon>Enterococcaceae</taxon>
        <taxon>Enterococcus</taxon>
    </lineage>
</organism>
<feature type="transmembrane region" description="Helical" evidence="1">
    <location>
        <begin position="31"/>
        <end position="63"/>
    </location>
</feature>
<gene>
    <name evidence="2" type="ORF">CI088_10970</name>
</gene>
<protein>
    <recommendedName>
        <fullName evidence="4">Class IIb bacteriocin, lactobin A/cerein 7B family</fullName>
    </recommendedName>
</protein>
<comment type="caution">
    <text evidence="2">The sequence shown here is derived from an EMBL/GenBank/DDBJ whole genome shotgun (WGS) entry which is preliminary data.</text>
</comment>
<keyword evidence="1" id="KW-1133">Transmembrane helix</keyword>
<evidence type="ECO:0008006" key="4">
    <source>
        <dbReference type="Google" id="ProtNLM"/>
    </source>
</evidence>
<dbReference type="RefSeq" id="WP_111248219.1">
    <property type="nucleotide sequence ID" value="NZ_JAFLVY010000021.1"/>
</dbReference>
<evidence type="ECO:0000313" key="2">
    <source>
        <dbReference type="EMBL" id="PZL72127.1"/>
    </source>
</evidence>
<sequence>MEKLNSLNTIEAKYNLLDSDEMYDTNGGLTIVIAGIAFVGWKAAALIAAGVTTLAGAAALGFWNGYHDTKK</sequence>
<keyword evidence="1" id="KW-0812">Transmembrane</keyword>